<dbReference type="EMBL" id="JH657960">
    <property type="protein sequence ID" value="EXM19673.1"/>
    <property type="molecule type" value="Genomic_DNA"/>
</dbReference>
<proteinExistence type="predicted"/>
<accession>X0L1E5</accession>
<name>X0L1E5_FUSOX</name>
<sequence>MAVNGKSRQDWMDKCAYSNTDSVGRLGCAGEQGIMTPSQR</sequence>
<dbReference type="Proteomes" id="UP000030701">
    <property type="component" value="Unassembled WGS sequence"/>
</dbReference>
<protein>
    <submittedName>
        <fullName evidence="1">Uncharacterized protein</fullName>
    </submittedName>
</protein>
<gene>
    <name evidence="1" type="ORF">FOTG_12318</name>
</gene>
<reference evidence="1" key="2">
    <citation type="submission" date="2012-05" db="EMBL/GenBank/DDBJ databases">
        <title>The Genome Annotation of Fusarium oxysporum Cotton.</title>
        <authorList>
            <consortium name="The Broad Institute Genomics Platform"/>
            <person name="Ma L.-J."/>
            <person name="Corby-Kistler H."/>
            <person name="Broz K."/>
            <person name="Gale L.R."/>
            <person name="Jonkers W."/>
            <person name="O'Donnell K."/>
            <person name="Ploetz R."/>
            <person name="Steinberg C."/>
            <person name="Schwartz D.C."/>
            <person name="VanEtten H."/>
            <person name="Zhou S."/>
            <person name="Young S.K."/>
            <person name="Zeng Q."/>
            <person name="Gargeya S."/>
            <person name="Fitzgerald M."/>
            <person name="Abouelleil A."/>
            <person name="Alvarado L."/>
            <person name="Chapman S.B."/>
            <person name="Gainer-Dewar J."/>
            <person name="Goldberg J."/>
            <person name="Griggs A."/>
            <person name="Gujja S."/>
            <person name="Hansen M."/>
            <person name="Howarth C."/>
            <person name="Imamovic A."/>
            <person name="Ireland A."/>
            <person name="Larimer J."/>
            <person name="McCowan C."/>
            <person name="Murphy C."/>
            <person name="Pearson M."/>
            <person name="Poon T.W."/>
            <person name="Priest M."/>
            <person name="Roberts A."/>
            <person name="Saif S."/>
            <person name="Shea T."/>
            <person name="Sykes S."/>
            <person name="Wortman J."/>
            <person name="Nusbaum C."/>
            <person name="Birren B."/>
        </authorList>
    </citation>
    <scope>NUCLEOTIDE SEQUENCE</scope>
    <source>
        <strain evidence="1">25433</strain>
    </source>
</reference>
<evidence type="ECO:0000313" key="1">
    <source>
        <dbReference type="EMBL" id="EXM19673.1"/>
    </source>
</evidence>
<reference evidence="1" key="1">
    <citation type="submission" date="2011-11" db="EMBL/GenBank/DDBJ databases">
        <title>The Genome Sequence of Fusarium oxysporum Cotton.</title>
        <authorList>
            <consortium name="The Broad Institute Genome Sequencing Platform"/>
            <person name="Ma L.-J."/>
            <person name="Gale L.R."/>
            <person name="Schwartz D.C."/>
            <person name="Zhou S."/>
            <person name="Corby-Kistler H."/>
            <person name="Young S.K."/>
            <person name="Zeng Q."/>
            <person name="Gargeya S."/>
            <person name="Fitzgerald M."/>
            <person name="Haas B."/>
            <person name="Abouelleil A."/>
            <person name="Alvarado L."/>
            <person name="Arachchi H.M."/>
            <person name="Berlin A."/>
            <person name="Brown A."/>
            <person name="Chapman S.B."/>
            <person name="Chen Z."/>
            <person name="Dunbar C."/>
            <person name="Freedman E."/>
            <person name="Gearin G."/>
            <person name="Goldberg J."/>
            <person name="Griggs A."/>
            <person name="Gujja S."/>
            <person name="Heiman D."/>
            <person name="Howarth C."/>
            <person name="Larson L."/>
            <person name="Lui A."/>
            <person name="MacDonald P.J.P."/>
            <person name="Montmayeur A."/>
            <person name="Murphy C."/>
            <person name="Neiman D."/>
            <person name="Pearson M."/>
            <person name="Priest M."/>
            <person name="Roberts A."/>
            <person name="Saif S."/>
            <person name="Shea T."/>
            <person name="Shenoy N."/>
            <person name="Sisk P."/>
            <person name="Stolte C."/>
            <person name="Sykes S."/>
            <person name="Wortman J."/>
            <person name="Nusbaum C."/>
            <person name="Birren B."/>
        </authorList>
    </citation>
    <scope>NUCLEOTIDE SEQUENCE [LARGE SCALE GENOMIC DNA]</scope>
    <source>
        <strain evidence="1">25433</strain>
    </source>
</reference>
<organism evidence="1">
    <name type="scientific">Fusarium oxysporum f. sp. vasinfectum 25433</name>
    <dbReference type="NCBI Taxonomy" id="1089449"/>
    <lineage>
        <taxon>Eukaryota</taxon>
        <taxon>Fungi</taxon>
        <taxon>Dikarya</taxon>
        <taxon>Ascomycota</taxon>
        <taxon>Pezizomycotina</taxon>
        <taxon>Sordariomycetes</taxon>
        <taxon>Hypocreomycetidae</taxon>
        <taxon>Hypocreales</taxon>
        <taxon>Nectriaceae</taxon>
        <taxon>Fusarium</taxon>
        <taxon>Fusarium oxysporum species complex</taxon>
    </lineage>
</organism>
<dbReference type="HOGENOM" id="CLU_3299412_0_0_1"/>
<dbReference type="AlphaFoldDB" id="X0L1E5"/>